<dbReference type="EMBL" id="FLQP01000099">
    <property type="protein sequence ID" value="SBS68900.1"/>
    <property type="molecule type" value="Genomic_DNA"/>
</dbReference>
<dbReference type="Proteomes" id="UP000092876">
    <property type="component" value="Unassembled WGS sequence"/>
</dbReference>
<reference evidence="3" key="1">
    <citation type="submission" date="2016-06" db="EMBL/GenBank/DDBJ databases">
        <authorList>
            <person name="Rodrigo-Torres Lidia"/>
            <person name="Arahal R.David."/>
        </authorList>
    </citation>
    <scope>NUCLEOTIDE SEQUENCE [LARGE SCALE GENOMIC DNA]</scope>
    <source>
        <strain evidence="3">CECT 7223</strain>
    </source>
</reference>
<keyword evidence="1" id="KW-0472">Membrane</keyword>
<gene>
    <name evidence="2" type="ORF">VAT7223_04446</name>
</gene>
<sequence>MLGFLLPVIPLHFSSHVAYGLWLMAYGLWLMAYGLWLMAYGLGLNTNLNPSLLCESLSTKSRTLNFDQ</sequence>
<dbReference type="AlphaFoldDB" id="A0A1C3J5H8"/>
<accession>A0A1C3J5H8</accession>
<protein>
    <submittedName>
        <fullName evidence="2">Uncharacterized protein</fullName>
    </submittedName>
</protein>
<proteinExistence type="predicted"/>
<evidence type="ECO:0000256" key="1">
    <source>
        <dbReference type="SAM" id="Phobius"/>
    </source>
</evidence>
<evidence type="ECO:0000313" key="2">
    <source>
        <dbReference type="EMBL" id="SBS68900.1"/>
    </source>
</evidence>
<keyword evidence="1" id="KW-1133">Transmembrane helix</keyword>
<name>A0A1C3J5H8_9VIBR</name>
<evidence type="ECO:0000313" key="3">
    <source>
        <dbReference type="Proteomes" id="UP000092876"/>
    </source>
</evidence>
<keyword evidence="1" id="KW-0812">Transmembrane</keyword>
<organism evidence="2 3">
    <name type="scientific">Vibrio atlanticus</name>
    <dbReference type="NCBI Taxonomy" id="693153"/>
    <lineage>
        <taxon>Bacteria</taxon>
        <taxon>Pseudomonadati</taxon>
        <taxon>Pseudomonadota</taxon>
        <taxon>Gammaproteobacteria</taxon>
        <taxon>Vibrionales</taxon>
        <taxon>Vibrionaceae</taxon>
        <taxon>Vibrio</taxon>
    </lineage>
</organism>
<feature type="transmembrane region" description="Helical" evidence="1">
    <location>
        <begin position="20"/>
        <end position="42"/>
    </location>
</feature>